<keyword evidence="3" id="KW-1185">Reference proteome</keyword>
<accession>I7LXF4</accession>
<dbReference type="EMBL" id="GG662443">
    <property type="protein sequence ID" value="EAS04536.2"/>
    <property type="molecule type" value="Genomic_DNA"/>
</dbReference>
<dbReference type="InterPro" id="IPR043472">
    <property type="entry name" value="Macro_dom-like"/>
</dbReference>
<dbReference type="PANTHER" id="PTHR12521:SF0">
    <property type="entry name" value="ADP-RIBOSE GLYCOHYDROLASE OARD1"/>
    <property type="match status" value="1"/>
</dbReference>
<dbReference type="PANTHER" id="PTHR12521">
    <property type="entry name" value="PROTEIN C6ORF130"/>
    <property type="match status" value="1"/>
</dbReference>
<dbReference type="Proteomes" id="UP000009168">
    <property type="component" value="Unassembled WGS sequence"/>
</dbReference>
<protein>
    <recommendedName>
        <fullName evidence="1">Macro domain-containing protein</fullName>
    </recommendedName>
</protein>
<dbReference type="SUPFAM" id="SSF52949">
    <property type="entry name" value="Macro domain-like"/>
    <property type="match status" value="1"/>
</dbReference>
<dbReference type="SUPFAM" id="SSF57845">
    <property type="entry name" value="B-box zinc-binding domain"/>
    <property type="match status" value="1"/>
</dbReference>
<organism evidence="2 3">
    <name type="scientific">Tetrahymena thermophila (strain SB210)</name>
    <dbReference type="NCBI Taxonomy" id="312017"/>
    <lineage>
        <taxon>Eukaryota</taxon>
        <taxon>Sar</taxon>
        <taxon>Alveolata</taxon>
        <taxon>Ciliophora</taxon>
        <taxon>Intramacronucleata</taxon>
        <taxon>Oligohymenophorea</taxon>
        <taxon>Hymenostomatida</taxon>
        <taxon>Tetrahymenina</taxon>
        <taxon>Tetrahymenidae</taxon>
        <taxon>Tetrahymena</taxon>
    </lineage>
</organism>
<proteinExistence type="predicted"/>
<dbReference type="AlphaFoldDB" id="I7LXF4"/>
<feature type="domain" description="Macro" evidence="1">
    <location>
        <begin position="56"/>
        <end position="254"/>
    </location>
</feature>
<name>I7LXF4_TETTS</name>
<dbReference type="PROSITE" id="PS51154">
    <property type="entry name" value="MACRO"/>
    <property type="match status" value="1"/>
</dbReference>
<evidence type="ECO:0000313" key="3">
    <source>
        <dbReference type="Proteomes" id="UP000009168"/>
    </source>
</evidence>
<sequence>MDLNQNIKISTPKELDNIMQQQQQFLCKLHKKQNLFKCSCEQNFICTTCFDSGKHINHKDEEKGEQGQVFEVKGDLLNFQADIIVQQCNCITTNEKGLSQSILKKFGVSAYETRVKGKGNIADVSSIDIPGTCLFQKPKIKNKNCQIQYIANLFSQFTPGKNGFKYQNTLCQQIQDPLTNKPIVDNFSSREKWFEVCLQQLADFAKEKQLFKIAFPYKIGCGLAGGKWENYKKMIQEFSENNIDLKIYIVQLEE</sequence>
<dbReference type="InterPro" id="IPR050892">
    <property type="entry name" value="ADP-ribose_metab_enzymes"/>
</dbReference>
<dbReference type="KEGG" id="tet:TTHERM_00237510"/>
<reference evidence="3" key="1">
    <citation type="journal article" date="2006" name="PLoS Biol.">
        <title>Macronuclear genome sequence of the ciliate Tetrahymena thermophila, a model eukaryote.</title>
        <authorList>
            <person name="Eisen J.A."/>
            <person name="Coyne R.S."/>
            <person name="Wu M."/>
            <person name="Wu D."/>
            <person name="Thiagarajan M."/>
            <person name="Wortman J.R."/>
            <person name="Badger J.H."/>
            <person name="Ren Q."/>
            <person name="Amedeo P."/>
            <person name="Jones K.M."/>
            <person name="Tallon L.J."/>
            <person name="Delcher A.L."/>
            <person name="Salzberg S.L."/>
            <person name="Silva J.C."/>
            <person name="Haas B.J."/>
            <person name="Majoros W.H."/>
            <person name="Farzad M."/>
            <person name="Carlton J.M."/>
            <person name="Smith R.K. Jr."/>
            <person name="Garg J."/>
            <person name="Pearlman R.E."/>
            <person name="Karrer K.M."/>
            <person name="Sun L."/>
            <person name="Manning G."/>
            <person name="Elde N.C."/>
            <person name="Turkewitz A.P."/>
            <person name="Asai D.J."/>
            <person name="Wilkes D.E."/>
            <person name="Wang Y."/>
            <person name="Cai H."/>
            <person name="Collins K."/>
            <person name="Stewart B.A."/>
            <person name="Lee S.R."/>
            <person name="Wilamowska K."/>
            <person name="Weinberg Z."/>
            <person name="Ruzzo W.L."/>
            <person name="Wloga D."/>
            <person name="Gaertig J."/>
            <person name="Frankel J."/>
            <person name="Tsao C.-C."/>
            <person name="Gorovsky M.A."/>
            <person name="Keeling P.J."/>
            <person name="Waller R.F."/>
            <person name="Patron N.J."/>
            <person name="Cherry J.M."/>
            <person name="Stover N.A."/>
            <person name="Krieger C.J."/>
            <person name="del Toro C."/>
            <person name="Ryder H.F."/>
            <person name="Williamson S.C."/>
            <person name="Barbeau R.A."/>
            <person name="Hamilton E.P."/>
            <person name="Orias E."/>
        </authorList>
    </citation>
    <scope>NUCLEOTIDE SEQUENCE [LARGE SCALE GENOMIC DNA]</scope>
    <source>
        <strain evidence="3">SB210</strain>
    </source>
</reference>
<dbReference type="GO" id="GO:0140291">
    <property type="term" value="P:peptidyl-glutamate ADP-deribosylation"/>
    <property type="evidence" value="ECO:0007669"/>
    <property type="project" value="TreeGrafter"/>
</dbReference>
<dbReference type="GeneID" id="7829180"/>
<gene>
    <name evidence="2" type="ORF">TTHERM_00237510</name>
</gene>
<dbReference type="InterPro" id="IPR002589">
    <property type="entry name" value="Macro_dom"/>
</dbReference>
<evidence type="ECO:0000313" key="2">
    <source>
        <dbReference type="EMBL" id="EAS04536.2"/>
    </source>
</evidence>
<dbReference type="OrthoDB" id="10266717at2759"/>
<dbReference type="eggNOG" id="ENOG502S9EU">
    <property type="taxonomic scope" value="Eukaryota"/>
</dbReference>
<dbReference type="InParanoid" id="I7LXF4"/>
<dbReference type="Gene3D" id="3.40.220.10">
    <property type="entry name" value="Leucine Aminopeptidase, subunit E, domain 1"/>
    <property type="match status" value="1"/>
</dbReference>
<dbReference type="RefSeq" id="XP_001024781.2">
    <property type="nucleotide sequence ID" value="XM_001024781.2"/>
</dbReference>
<evidence type="ECO:0000259" key="1">
    <source>
        <dbReference type="PROSITE" id="PS51154"/>
    </source>
</evidence>